<evidence type="ECO:0000256" key="4">
    <source>
        <dbReference type="ARBA" id="ARBA00022806"/>
    </source>
</evidence>
<dbReference type="SMART" id="SM00487">
    <property type="entry name" value="DEXDc"/>
    <property type="match status" value="1"/>
</dbReference>
<organism evidence="10 11">
    <name type="scientific">Cinnamomum micranthum f. kanehirae</name>
    <dbReference type="NCBI Taxonomy" id="337451"/>
    <lineage>
        <taxon>Eukaryota</taxon>
        <taxon>Viridiplantae</taxon>
        <taxon>Streptophyta</taxon>
        <taxon>Embryophyta</taxon>
        <taxon>Tracheophyta</taxon>
        <taxon>Spermatophyta</taxon>
        <taxon>Magnoliopsida</taxon>
        <taxon>Magnoliidae</taxon>
        <taxon>Laurales</taxon>
        <taxon>Lauraceae</taxon>
        <taxon>Cinnamomum</taxon>
    </lineage>
</organism>
<reference evidence="10 11" key="1">
    <citation type="journal article" date="2019" name="Nat. Plants">
        <title>Stout camphor tree genome fills gaps in understanding of flowering plant genome evolution.</title>
        <authorList>
            <person name="Chaw S.M."/>
            <person name="Liu Y.C."/>
            <person name="Wu Y.W."/>
            <person name="Wang H.Y."/>
            <person name="Lin C.I."/>
            <person name="Wu C.S."/>
            <person name="Ke H.M."/>
            <person name="Chang L.Y."/>
            <person name="Hsu C.Y."/>
            <person name="Yang H.T."/>
            <person name="Sudianto E."/>
            <person name="Hsu M.H."/>
            <person name="Wu K.P."/>
            <person name="Wang L.N."/>
            <person name="Leebens-Mack J.H."/>
            <person name="Tsai I.J."/>
        </authorList>
    </citation>
    <scope>NUCLEOTIDE SEQUENCE [LARGE SCALE GENOMIC DNA]</scope>
    <source>
        <strain evidence="11">cv. Chaw 1501</strain>
        <tissue evidence="10">Young leaves</tissue>
    </source>
</reference>
<dbReference type="Gene3D" id="3.40.50.10810">
    <property type="entry name" value="Tandem AAA-ATPase domain"/>
    <property type="match status" value="1"/>
</dbReference>
<dbReference type="PANTHER" id="PTHR45821">
    <property type="entry name" value="SNF2 DOMAIN-CONTAINING PROTEIN CLASSY 2-RELATED"/>
    <property type="match status" value="1"/>
</dbReference>
<evidence type="ECO:0000313" key="11">
    <source>
        <dbReference type="Proteomes" id="UP000283530"/>
    </source>
</evidence>
<dbReference type="EMBL" id="QPKB01000003">
    <property type="protein sequence ID" value="RWR81285.1"/>
    <property type="molecule type" value="Genomic_DNA"/>
</dbReference>
<dbReference type="CDD" id="cd18793">
    <property type="entry name" value="SF2_C_SNF"/>
    <property type="match status" value="1"/>
</dbReference>
<feature type="compositionally biased region" description="Polar residues" evidence="7">
    <location>
        <begin position="380"/>
        <end position="391"/>
    </location>
</feature>
<dbReference type="GO" id="GO:0016787">
    <property type="term" value="F:hydrolase activity"/>
    <property type="evidence" value="ECO:0007669"/>
    <property type="project" value="UniProtKB-KW"/>
</dbReference>
<dbReference type="InterPro" id="IPR038718">
    <property type="entry name" value="SNF2-like_sf"/>
</dbReference>
<keyword evidence="2" id="KW-0547">Nucleotide-binding</keyword>
<protein>
    <submittedName>
        <fullName evidence="10">SNF2 domain-containing protein CLASSY 1-like protein</fullName>
    </submittedName>
</protein>
<dbReference type="InterPro" id="IPR014001">
    <property type="entry name" value="Helicase_ATP-bd"/>
</dbReference>
<evidence type="ECO:0000313" key="10">
    <source>
        <dbReference type="EMBL" id="RWR81285.1"/>
    </source>
</evidence>
<dbReference type="InterPro" id="IPR044567">
    <property type="entry name" value="CLSY/DRD1"/>
</dbReference>
<accession>A0A443NRY2</accession>
<feature type="region of interest" description="Disordered" evidence="7">
    <location>
        <begin position="380"/>
        <end position="403"/>
    </location>
</feature>
<evidence type="ECO:0000259" key="8">
    <source>
        <dbReference type="PROSITE" id="PS51192"/>
    </source>
</evidence>
<dbReference type="InterPro" id="IPR032001">
    <property type="entry name" value="SAWADEE_dom"/>
</dbReference>
<keyword evidence="6" id="KW-0539">Nucleus</keyword>
<dbReference type="GO" id="GO:0003682">
    <property type="term" value="F:chromatin binding"/>
    <property type="evidence" value="ECO:0007669"/>
    <property type="project" value="InterPro"/>
</dbReference>
<evidence type="ECO:0000256" key="2">
    <source>
        <dbReference type="ARBA" id="ARBA00022741"/>
    </source>
</evidence>
<dbReference type="STRING" id="337451.A0A443NRY2"/>
<dbReference type="Gene3D" id="3.40.50.300">
    <property type="entry name" value="P-loop containing nucleotide triphosphate hydrolases"/>
    <property type="match status" value="1"/>
</dbReference>
<comment type="caution">
    <text evidence="10">The sequence shown here is derived from an EMBL/GenBank/DDBJ whole genome shotgun (WGS) entry which is preliminary data.</text>
</comment>
<feature type="domain" description="Helicase C-terminal" evidence="9">
    <location>
        <begin position="1161"/>
        <end position="1329"/>
    </location>
</feature>
<dbReference type="GO" id="GO:0004386">
    <property type="term" value="F:helicase activity"/>
    <property type="evidence" value="ECO:0007669"/>
    <property type="project" value="UniProtKB-KW"/>
</dbReference>
<feature type="region of interest" description="Disordered" evidence="7">
    <location>
        <begin position="300"/>
        <end position="332"/>
    </location>
</feature>
<comment type="subcellular location">
    <subcellularLocation>
        <location evidence="1">Nucleus</location>
    </subcellularLocation>
</comment>
<dbReference type="GO" id="GO:0005634">
    <property type="term" value="C:nucleus"/>
    <property type="evidence" value="ECO:0007669"/>
    <property type="project" value="UniProtKB-SubCell"/>
</dbReference>
<dbReference type="InterPro" id="IPR001650">
    <property type="entry name" value="Helicase_C-like"/>
</dbReference>
<evidence type="ECO:0000256" key="3">
    <source>
        <dbReference type="ARBA" id="ARBA00022801"/>
    </source>
</evidence>
<dbReference type="Pfam" id="PF00176">
    <property type="entry name" value="SNF2-rel_dom"/>
    <property type="match status" value="1"/>
</dbReference>
<feature type="domain" description="Helicase ATP-binding" evidence="8">
    <location>
        <begin position="799"/>
        <end position="999"/>
    </location>
</feature>
<dbReference type="PANTHER" id="PTHR45821:SF2">
    <property type="entry name" value="SNF2 DOMAIN-CONTAINING PROTEIN CLASSY 2"/>
    <property type="match status" value="1"/>
</dbReference>
<name>A0A443NRY2_9MAGN</name>
<keyword evidence="3" id="KW-0378">Hydrolase</keyword>
<dbReference type="PROSITE" id="PS51192">
    <property type="entry name" value="HELICASE_ATP_BIND_1"/>
    <property type="match status" value="1"/>
</dbReference>
<gene>
    <name evidence="10" type="ORF">CKAN_00996100</name>
</gene>
<sequence>MTKKDPSGRKYPIDALPFEAFHDGSWHRIKDVRIKNGNVTVQFEHLGSGTWEIVSTHDLRLRSRKATPSDCRCFLRPGMDICVFSADPNATISDEENVKPAWHNAKIISIERRPHDYRCTCIYSVSIYSSGDQLGKRKRTVENSIPEVTIDNIAILQKLNKKPYEDGGDHRDSSEDCCFVQKSKLSVGTFFSEVAWLVVLSIFKKTDFYIRSNGEKIVYLFLNSDQGAENQDSFSLDSHNVKAIGFHRNNGKLQLKIETFVPVVRERMFVPPKINEMDLTHDLYELAELRRSTRRKAPPDRFVGCSFSNGKRHSKKSSRNQPPKIEIISSSSDEYVSEHTNCMEEEVMGKMISQDESSKRVCPTQRKIQLKKRNNCFNSMKQESSSLSSGNAGKFKPAENHEKVSCSHERKLEDGGLCKDNSHSINLRKLSKKNCWNQDKRYIKTSKVSSGCPPLDKSKWLLVEVQGPNELHHNKVLGTCIENNGKSSSKHQSSFSIETNKDIHMNFQSGRGPSSYKVKNNCSHKKLKSGKVSSVDWLWQDGSDKILQKGKGSSKASKNSYLLSLRKSRDEGRRYRYRFFTTGEYKQMVERCMKNIEFEIVRKQPLVVAQWEAKQAVNNVNSMLRFNWPSDIDDRVEITEHEDLWKEMENALTALPSTECQEASMELMDATAKSSHKGGRQSCQHEYKMNEEVGIICSLCNSVITEMRYVLPRFLHSYGWVRGERQCSIDEMEWTATYNFGLDPLGRAIPSREMSTLEELDSVWSLIPKLKLKLHDHQRKAFEFLWKNIAGSLNPVDMELESKKWGGCVISHPPGAGKTLLVLSFLESYLSLFPQRRPLILAPNTTLYAWYQEFEKWEISFPIYQIHALKSFHKQRKVMPESQNNSMSRDGTILHFADCLEKFKKWHEHPSVLLMSYPTFFAMIRSDARLEHRRRLGEVLRRSPGILILDEGHNPRSTRSKLRKALMEMKTDLRILLSGTLFQNNFEEYFNTLCLARPRFIDEVAAELKIRNIKQGKRATSIQREMKARKYFVEKIARRINSSVEKERKKGLEILKKITDGFIDVYNGITLDKLPGLQCYTLLMKPTDIQQKILSRLQQSVPQKGYLLEVELLITFASIHPWLIKTISCVGKYFSKDELDGLEAHKFDVWKGMKVKFVIDLVRQCIMKKEKVLIFCHNIPPINLFVELLEMFLGWKKNREVLVLQGDLDLIERARVMDKFKEYGGTSQLLLASTGACAEGISLTAASRVVMLDSEWNPSKTKQAIARAFRPGQERVVYVYQLLASGTIEEGKYDRNEMKERQSRMIFTGNCFADSSCRQTVNIDDDVLREIVEEDQTKAFNMIMKHEKFSKSLEKGNQALD</sequence>
<dbReference type="SUPFAM" id="SSF52540">
    <property type="entry name" value="P-loop containing nucleoside triphosphate hydrolases"/>
    <property type="match status" value="2"/>
</dbReference>
<keyword evidence="11" id="KW-1185">Reference proteome</keyword>
<evidence type="ECO:0000256" key="6">
    <source>
        <dbReference type="ARBA" id="ARBA00023242"/>
    </source>
</evidence>
<dbReference type="InterPro" id="IPR000330">
    <property type="entry name" value="SNF2_N"/>
</dbReference>
<dbReference type="Pfam" id="PF16719">
    <property type="entry name" value="SAWADEE"/>
    <property type="match status" value="1"/>
</dbReference>
<dbReference type="Pfam" id="PF00271">
    <property type="entry name" value="Helicase_C"/>
    <property type="match status" value="1"/>
</dbReference>
<dbReference type="InterPro" id="IPR049730">
    <property type="entry name" value="SNF2/RAD54-like_C"/>
</dbReference>
<keyword evidence="5" id="KW-0067">ATP-binding</keyword>
<dbReference type="GO" id="GO:0080188">
    <property type="term" value="P:gene silencing by siRNA-directed DNA methylation"/>
    <property type="evidence" value="ECO:0007669"/>
    <property type="project" value="InterPro"/>
</dbReference>
<keyword evidence="4" id="KW-0347">Helicase</keyword>
<evidence type="ECO:0000256" key="7">
    <source>
        <dbReference type="SAM" id="MobiDB-lite"/>
    </source>
</evidence>
<dbReference type="GO" id="GO:0005524">
    <property type="term" value="F:ATP binding"/>
    <property type="evidence" value="ECO:0007669"/>
    <property type="project" value="UniProtKB-KW"/>
</dbReference>
<evidence type="ECO:0000256" key="5">
    <source>
        <dbReference type="ARBA" id="ARBA00022840"/>
    </source>
</evidence>
<dbReference type="OrthoDB" id="448448at2759"/>
<dbReference type="Proteomes" id="UP000283530">
    <property type="component" value="Unassembled WGS sequence"/>
</dbReference>
<dbReference type="SMART" id="SM00490">
    <property type="entry name" value="HELICc"/>
    <property type="match status" value="1"/>
</dbReference>
<evidence type="ECO:0000259" key="9">
    <source>
        <dbReference type="PROSITE" id="PS51194"/>
    </source>
</evidence>
<dbReference type="InterPro" id="IPR027417">
    <property type="entry name" value="P-loop_NTPase"/>
</dbReference>
<proteinExistence type="predicted"/>
<dbReference type="PROSITE" id="PS51194">
    <property type="entry name" value="HELICASE_CTER"/>
    <property type="match status" value="1"/>
</dbReference>
<evidence type="ECO:0000256" key="1">
    <source>
        <dbReference type="ARBA" id="ARBA00004123"/>
    </source>
</evidence>